<reference evidence="1" key="1">
    <citation type="journal article" date="2014" name="Front. Microbiol.">
        <title>High frequency of phylogenetically diverse reductive dehalogenase-homologous genes in deep subseafloor sedimentary metagenomes.</title>
        <authorList>
            <person name="Kawai M."/>
            <person name="Futagami T."/>
            <person name="Toyoda A."/>
            <person name="Takaki Y."/>
            <person name="Nishi S."/>
            <person name="Hori S."/>
            <person name="Arai W."/>
            <person name="Tsubouchi T."/>
            <person name="Morono Y."/>
            <person name="Uchiyama I."/>
            <person name="Ito T."/>
            <person name="Fujiyama A."/>
            <person name="Inagaki F."/>
            <person name="Takami H."/>
        </authorList>
    </citation>
    <scope>NUCLEOTIDE SEQUENCE</scope>
    <source>
        <strain evidence="1">Expedition CK06-06</strain>
    </source>
</reference>
<sequence length="120" mass="13722">MQIPTYTIWDSDEGDSDANPQDNHRLLRLFGQSIEDWPNMVRDQFACFKHTLTTTLCEEIGQALYDSVLDSCRERLCLGKKKHAIKNPRVIQEILKKAQSRGCPSTTLNEIISKIVARTD</sequence>
<evidence type="ECO:0000313" key="1">
    <source>
        <dbReference type="EMBL" id="GAI05405.1"/>
    </source>
</evidence>
<organism evidence="1">
    <name type="scientific">marine sediment metagenome</name>
    <dbReference type="NCBI Taxonomy" id="412755"/>
    <lineage>
        <taxon>unclassified sequences</taxon>
        <taxon>metagenomes</taxon>
        <taxon>ecological metagenomes</taxon>
    </lineage>
</organism>
<proteinExistence type="predicted"/>
<protein>
    <submittedName>
        <fullName evidence="1">Uncharacterized protein</fullName>
    </submittedName>
</protein>
<gene>
    <name evidence="1" type="ORF">S06H3_12082</name>
</gene>
<accession>X1LSM5</accession>
<comment type="caution">
    <text evidence="1">The sequence shown here is derived from an EMBL/GenBank/DDBJ whole genome shotgun (WGS) entry which is preliminary data.</text>
</comment>
<dbReference type="EMBL" id="BARV01005934">
    <property type="protein sequence ID" value="GAI05405.1"/>
    <property type="molecule type" value="Genomic_DNA"/>
</dbReference>
<dbReference type="AlphaFoldDB" id="X1LSM5"/>
<name>X1LSM5_9ZZZZ</name>